<evidence type="ECO:0000313" key="9">
    <source>
        <dbReference type="Proteomes" id="UP001335737"/>
    </source>
</evidence>
<dbReference type="PANTHER" id="PTHR43767:SF1">
    <property type="entry name" value="NONRIBOSOMAL PEPTIDE SYNTHASE PES1 (EUROFUNG)-RELATED"/>
    <property type="match status" value="1"/>
</dbReference>
<comment type="pathway">
    <text evidence="5">Quinol/quinone metabolism; menaquinone biosynthesis.</text>
</comment>
<comment type="pathway">
    <text evidence="5">Quinol/quinone metabolism; 1,4-dihydroxy-2-naphthoate biosynthesis; 1,4-dihydroxy-2-naphthoate from chorismate: step 5/7.</text>
</comment>
<dbReference type="InterPro" id="IPR025110">
    <property type="entry name" value="AMP-bd_C"/>
</dbReference>
<dbReference type="NCBIfam" id="TIGR01923">
    <property type="entry name" value="menE"/>
    <property type="match status" value="1"/>
</dbReference>
<dbReference type="Gene3D" id="3.40.50.12780">
    <property type="entry name" value="N-terminal domain of ligase-like"/>
    <property type="match status" value="1"/>
</dbReference>
<dbReference type="EC" id="6.2.1.26" evidence="5"/>
<comment type="function">
    <text evidence="5">Converts 2-succinylbenzoate (OSB) to 2-succinylbenzoyl-CoA (OSB-CoA).</text>
</comment>
<dbReference type="Gene3D" id="3.30.300.30">
    <property type="match status" value="1"/>
</dbReference>
<evidence type="ECO:0000256" key="4">
    <source>
        <dbReference type="ARBA" id="ARBA00022840"/>
    </source>
</evidence>
<dbReference type="InterPro" id="IPR010192">
    <property type="entry name" value="MenE"/>
</dbReference>
<keyword evidence="2 5" id="KW-0436">Ligase</keyword>
<keyword evidence="1 5" id="KW-0474">Menaquinone biosynthesis</keyword>
<dbReference type="InterPro" id="IPR020845">
    <property type="entry name" value="AMP-binding_CS"/>
</dbReference>
<keyword evidence="4 5" id="KW-0067">ATP-binding</keyword>
<comment type="caution">
    <text evidence="8">The sequence shown here is derived from an EMBL/GenBank/DDBJ whole genome shotgun (WGS) entry which is preliminary data.</text>
</comment>
<dbReference type="Proteomes" id="UP001335737">
    <property type="component" value="Unassembled WGS sequence"/>
</dbReference>
<keyword evidence="3 5" id="KW-0547">Nucleotide-binding</keyword>
<evidence type="ECO:0000259" key="7">
    <source>
        <dbReference type="Pfam" id="PF13193"/>
    </source>
</evidence>
<feature type="domain" description="AMP-binding enzyme C-terminal" evidence="7">
    <location>
        <begin position="397"/>
        <end position="471"/>
    </location>
</feature>
<dbReference type="PANTHER" id="PTHR43767">
    <property type="entry name" value="LONG-CHAIN-FATTY-ACID--COA LIGASE"/>
    <property type="match status" value="1"/>
</dbReference>
<dbReference type="InterPro" id="IPR000873">
    <property type="entry name" value="AMP-dep_synth/lig_dom"/>
</dbReference>
<dbReference type="InterPro" id="IPR050237">
    <property type="entry name" value="ATP-dep_AMP-bd_enzyme"/>
</dbReference>
<proteinExistence type="inferred from homology"/>
<evidence type="ECO:0000256" key="1">
    <source>
        <dbReference type="ARBA" id="ARBA00022428"/>
    </source>
</evidence>
<dbReference type="InterPro" id="IPR045851">
    <property type="entry name" value="AMP-bd_C_sf"/>
</dbReference>
<keyword evidence="9" id="KW-1185">Reference proteome</keyword>
<reference evidence="8 9" key="1">
    <citation type="journal article" date="2024" name="Int. J. Syst. Evol. Microbiol.">
        <title>Virgibacillus tibetensis sp. nov., isolated from salt lake on the Tibetan Plateau of China.</title>
        <authorList>
            <person name="Phurbu D."/>
            <person name="Liu Z.-X."/>
            <person name="Wang R."/>
            <person name="Zheng Y.-Y."/>
            <person name="Liu H.-C."/>
            <person name="Zhou Y.-G."/>
            <person name="Yu Y.-J."/>
            <person name="Li A.-H."/>
        </authorList>
    </citation>
    <scope>NUCLEOTIDE SEQUENCE [LARGE SCALE GENOMIC DNA]</scope>
    <source>
        <strain evidence="8 9">C22-A2</strain>
    </source>
</reference>
<dbReference type="Pfam" id="PF13193">
    <property type="entry name" value="AMP-binding_C"/>
    <property type="match status" value="1"/>
</dbReference>
<dbReference type="PROSITE" id="PS00455">
    <property type="entry name" value="AMP_BINDING"/>
    <property type="match status" value="1"/>
</dbReference>
<dbReference type="RefSeq" id="WP_327608452.1">
    <property type="nucleotide sequence ID" value="NZ_JARZFX010000009.1"/>
</dbReference>
<dbReference type="HAMAP" id="MF_00731">
    <property type="entry name" value="MenE"/>
    <property type="match status" value="1"/>
</dbReference>
<protein>
    <recommendedName>
        <fullName evidence="5">2-succinylbenzoate--CoA ligase</fullName>
        <ecNumber evidence="5">6.2.1.26</ecNumber>
    </recommendedName>
    <alternativeName>
        <fullName evidence="5">o-succinylbenzoyl-CoA synthetase</fullName>
        <shortName evidence="5">OSB-CoA synthetase</shortName>
    </alternativeName>
</protein>
<dbReference type="NCBIfam" id="NF002966">
    <property type="entry name" value="PRK03640.1"/>
    <property type="match status" value="1"/>
</dbReference>
<organism evidence="8 9">
    <name type="scientific">Virgibacillus tibetensis</name>
    <dbReference type="NCBI Taxonomy" id="3042313"/>
    <lineage>
        <taxon>Bacteria</taxon>
        <taxon>Bacillati</taxon>
        <taxon>Bacillota</taxon>
        <taxon>Bacilli</taxon>
        <taxon>Bacillales</taxon>
        <taxon>Bacillaceae</taxon>
        <taxon>Virgibacillus</taxon>
    </lineage>
</organism>
<comment type="similarity">
    <text evidence="5">Belongs to the ATP-dependent AMP-binding enzyme family. MenE subfamily.</text>
</comment>
<sequence length="481" mass="52989">METIPHWLTKQADLAPSQTAIELPDGFTMTFSELRDESQTYAKKLAGMGVAKGTHVGILSTNYHRMVIAIHALSYLGAVGVLLNIRLTETELNYQIIDAGVSYLLAADSLIEQVMHLDVEKIHAFSEINTYEEKAVNLNTELNLDDTFTIIYTSGTTGFPKGVIHTYGNHWWSAIGSALNLGINTNDKWLATLPLFHVGGLSILIKSVIYGMPVYLLDKFNEDVIHKAIMKSGVTIVSVVTVMLQRLITVAGSTKYPETFRCMLLGGGPAPKSLLEKAKSNHIPVFQTYGMTETSSQIVTLSPKDALEKIGSAGKALFPAQLKVITLENNGIGEIHVKGPMVTKGYLNNKVATEKALHSEWLATGDLGYLDTEGFLYVVGRRNDLIISGGENIYPSEIENLLTNLTSIKEVAVVGKADDRWDQVPVAFVVLNDQKMTESEIISYAQKHLAKYKVPQTIYFVDQLPRNASNKIVKHQLLKLL</sequence>
<accession>A0ABU6KJ27</accession>
<dbReference type="SUPFAM" id="SSF56801">
    <property type="entry name" value="Acetyl-CoA synthetase-like"/>
    <property type="match status" value="1"/>
</dbReference>
<evidence type="ECO:0000259" key="6">
    <source>
        <dbReference type="Pfam" id="PF00501"/>
    </source>
</evidence>
<feature type="domain" description="AMP-dependent synthetase/ligase" evidence="6">
    <location>
        <begin position="9"/>
        <end position="347"/>
    </location>
</feature>
<name>A0ABU6KJ27_9BACI</name>
<dbReference type="Pfam" id="PF00501">
    <property type="entry name" value="AMP-binding"/>
    <property type="match status" value="1"/>
</dbReference>
<evidence type="ECO:0000256" key="3">
    <source>
        <dbReference type="ARBA" id="ARBA00022741"/>
    </source>
</evidence>
<evidence type="ECO:0000256" key="2">
    <source>
        <dbReference type="ARBA" id="ARBA00022598"/>
    </source>
</evidence>
<dbReference type="EMBL" id="JARZFX010000009">
    <property type="protein sequence ID" value="MEC5424890.1"/>
    <property type="molecule type" value="Genomic_DNA"/>
</dbReference>
<evidence type="ECO:0000313" key="8">
    <source>
        <dbReference type="EMBL" id="MEC5424890.1"/>
    </source>
</evidence>
<comment type="catalytic activity">
    <reaction evidence="5">
        <text>2-succinylbenzoate + ATP + CoA = 2-succinylbenzoyl-CoA + AMP + diphosphate</text>
        <dbReference type="Rhea" id="RHEA:17009"/>
        <dbReference type="ChEBI" id="CHEBI:18325"/>
        <dbReference type="ChEBI" id="CHEBI:30616"/>
        <dbReference type="ChEBI" id="CHEBI:33019"/>
        <dbReference type="ChEBI" id="CHEBI:57287"/>
        <dbReference type="ChEBI" id="CHEBI:57364"/>
        <dbReference type="ChEBI" id="CHEBI:456215"/>
        <dbReference type="EC" id="6.2.1.26"/>
    </reaction>
</comment>
<gene>
    <name evidence="5" type="primary">menE</name>
    <name evidence="8" type="ORF">QGM71_15495</name>
</gene>
<evidence type="ECO:0000256" key="5">
    <source>
        <dbReference type="HAMAP-Rule" id="MF_00731"/>
    </source>
</evidence>
<dbReference type="GO" id="GO:0008756">
    <property type="term" value="F:o-succinylbenzoate-CoA ligase activity"/>
    <property type="evidence" value="ECO:0007669"/>
    <property type="project" value="UniProtKB-EC"/>
</dbReference>
<dbReference type="InterPro" id="IPR042099">
    <property type="entry name" value="ANL_N_sf"/>
</dbReference>